<feature type="compositionally biased region" description="Basic and acidic residues" evidence="1">
    <location>
        <begin position="118"/>
        <end position="135"/>
    </location>
</feature>
<name>A0AAV8W7N3_9CUCU</name>
<dbReference type="EMBL" id="JANEYG010000007">
    <property type="protein sequence ID" value="KAJ8922394.1"/>
    <property type="molecule type" value="Genomic_DNA"/>
</dbReference>
<keyword evidence="4" id="KW-1185">Reference proteome</keyword>
<feature type="compositionally biased region" description="Basic and acidic residues" evidence="1">
    <location>
        <begin position="155"/>
        <end position="171"/>
    </location>
</feature>
<evidence type="ECO:0000313" key="4">
    <source>
        <dbReference type="Proteomes" id="UP001159042"/>
    </source>
</evidence>
<keyword evidence="2" id="KW-0732">Signal</keyword>
<comment type="caution">
    <text evidence="3">The sequence shown here is derived from an EMBL/GenBank/DDBJ whole genome shotgun (WGS) entry which is preliminary data.</text>
</comment>
<reference evidence="3 4" key="1">
    <citation type="journal article" date="2023" name="Insect Mol. Biol.">
        <title>Genome sequencing provides insights into the evolution of gene families encoding plant cell wall-degrading enzymes in longhorned beetles.</title>
        <authorList>
            <person name="Shin N.R."/>
            <person name="Okamura Y."/>
            <person name="Kirsch R."/>
            <person name="Pauchet Y."/>
        </authorList>
    </citation>
    <scope>NUCLEOTIDE SEQUENCE [LARGE SCALE GENOMIC DNA]</scope>
    <source>
        <strain evidence="3">EAD_L_NR</strain>
    </source>
</reference>
<feature type="signal peptide" evidence="2">
    <location>
        <begin position="1"/>
        <end position="19"/>
    </location>
</feature>
<feature type="compositionally biased region" description="Basic and acidic residues" evidence="1">
    <location>
        <begin position="27"/>
        <end position="49"/>
    </location>
</feature>
<feature type="region of interest" description="Disordered" evidence="1">
    <location>
        <begin position="20"/>
        <end position="178"/>
    </location>
</feature>
<accession>A0AAV8W7N3</accession>
<gene>
    <name evidence="3" type="ORF">NQ315_004339</name>
</gene>
<sequence length="178" mass="20367">MAKVLAVLVVVSLMVTIYGLPQNSPEGNRRPGEHQGRPNQRPQEREGRPHITNFSNQKDDRNQHIPPQNPNTNRRTRDTDHEEIKPLNRSQISTLPANINSKDTKTEDSEETLSRQTRSAEEHDHSSEESHEKIKPIPADIKIQPYRPNAGSQHSSEEHNNREARSADKKTKDKNKKL</sequence>
<feature type="compositionally biased region" description="Basic and acidic residues" evidence="1">
    <location>
        <begin position="75"/>
        <end position="86"/>
    </location>
</feature>
<evidence type="ECO:0000256" key="1">
    <source>
        <dbReference type="SAM" id="MobiDB-lite"/>
    </source>
</evidence>
<dbReference type="AlphaFoldDB" id="A0AAV8W7N3"/>
<evidence type="ECO:0000313" key="3">
    <source>
        <dbReference type="EMBL" id="KAJ8922394.1"/>
    </source>
</evidence>
<organism evidence="3 4">
    <name type="scientific">Exocentrus adspersus</name>
    <dbReference type="NCBI Taxonomy" id="1586481"/>
    <lineage>
        <taxon>Eukaryota</taxon>
        <taxon>Metazoa</taxon>
        <taxon>Ecdysozoa</taxon>
        <taxon>Arthropoda</taxon>
        <taxon>Hexapoda</taxon>
        <taxon>Insecta</taxon>
        <taxon>Pterygota</taxon>
        <taxon>Neoptera</taxon>
        <taxon>Endopterygota</taxon>
        <taxon>Coleoptera</taxon>
        <taxon>Polyphaga</taxon>
        <taxon>Cucujiformia</taxon>
        <taxon>Chrysomeloidea</taxon>
        <taxon>Cerambycidae</taxon>
        <taxon>Lamiinae</taxon>
        <taxon>Acanthocinini</taxon>
        <taxon>Exocentrus</taxon>
    </lineage>
</organism>
<evidence type="ECO:0000256" key="2">
    <source>
        <dbReference type="SAM" id="SignalP"/>
    </source>
</evidence>
<protein>
    <submittedName>
        <fullName evidence="3">Uncharacterized protein</fullName>
    </submittedName>
</protein>
<feature type="chain" id="PRO_5043529925" evidence="2">
    <location>
        <begin position="20"/>
        <end position="178"/>
    </location>
</feature>
<feature type="compositionally biased region" description="Polar residues" evidence="1">
    <location>
        <begin position="88"/>
        <end position="101"/>
    </location>
</feature>
<proteinExistence type="predicted"/>
<dbReference type="Proteomes" id="UP001159042">
    <property type="component" value="Unassembled WGS sequence"/>
</dbReference>